<name>A0A5C5V4T3_9BACT</name>
<organism evidence="1 2">
    <name type="scientific">Blastopirellula retiformator</name>
    <dbReference type="NCBI Taxonomy" id="2527970"/>
    <lineage>
        <taxon>Bacteria</taxon>
        <taxon>Pseudomonadati</taxon>
        <taxon>Planctomycetota</taxon>
        <taxon>Planctomycetia</taxon>
        <taxon>Pirellulales</taxon>
        <taxon>Pirellulaceae</taxon>
        <taxon>Blastopirellula</taxon>
    </lineage>
</organism>
<evidence type="ECO:0000313" key="1">
    <source>
        <dbReference type="EMBL" id="TWT32777.1"/>
    </source>
</evidence>
<protein>
    <submittedName>
        <fullName evidence="1">Uncharacterized protein</fullName>
    </submittedName>
</protein>
<accession>A0A5C5V4T3</accession>
<comment type="caution">
    <text evidence="1">The sequence shown here is derived from an EMBL/GenBank/DDBJ whole genome shotgun (WGS) entry which is preliminary data.</text>
</comment>
<dbReference type="AlphaFoldDB" id="A0A5C5V4T3"/>
<reference evidence="1 2" key="1">
    <citation type="submission" date="2019-02" db="EMBL/GenBank/DDBJ databases">
        <title>Deep-cultivation of Planctomycetes and their phenomic and genomic characterization uncovers novel biology.</title>
        <authorList>
            <person name="Wiegand S."/>
            <person name="Jogler M."/>
            <person name="Boedeker C."/>
            <person name="Pinto D."/>
            <person name="Vollmers J."/>
            <person name="Rivas-Marin E."/>
            <person name="Kohn T."/>
            <person name="Peeters S.H."/>
            <person name="Heuer A."/>
            <person name="Rast P."/>
            <person name="Oberbeckmann S."/>
            <person name="Bunk B."/>
            <person name="Jeske O."/>
            <person name="Meyerdierks A."/>
            <person name="Storesund J.E."/>
            <person name="Kallscheuer N."/>
            <person name="Luecker S."/>
            <person name="Lage O.M."/>
            <person name="Pohl T."/>
            <person name="Merkel B.J."/>
            <person name="Hornburger P."/>
            <person name="Mueller R.-W."/>
            <person name="Bruemmer F."/>
            <person name="Labrenz M."/>
            <person name="Spormann A.M."/>
            <person name="Op Den Camp H."/>
            <person name="Overmann J."/>
            <person name="Amann R."/>
            <person name="Jetten M.S.M."/>
            <person name="Mascher T."/>
            <person name="Medema M.H."/>
            <person name="Devos D.P."/>
            <person name="Kaster A.-K."/>
            <person name="Ovreas L."/>
            <person name="Rohde M."/>
            <person name="Galperin M.Y."/>
            <person name="Jogler C."/>
        </authorList>
    </citation>
    <scope>NUCLEOTIDE SEQUENCE [LARGE SCALE GENOMIC DNA]</scope>
    <source>
        <strain evidence="1 2">Enr8</strain>
    </source>
</reference>
<sequence>MRLFFFRNDVFVGSAVRTTNRKPMECGCQRTPRQRSADESRKLDRRVSFFSSGVGCVETHREPAIPLSNSLAWQRKPLGPLRFHALVQSSDRAGSWCVQTHPTGLDRRVSFFSSGVGCVETHREPANPLSNSLAWQRKPLGPLRFHALVQSSDRAGSWCVQTHPTELDRLIRFSCPVPNSKNDNVPRTTDDPRVGLQLGFIPLRRRAGSWGWSLGAPREMGLSCE</sequence>
<dbReference type="Proteomes" id="UP000318878">
    <property type="component" value="Unassembled WGS sequence"/>
</dbReference>
<dbReference type="EMBL" id="SJPF01000003">
    <property type="protein sequence ID" value="TWT32777.1"/>
    <property type="molecule type" value="Genomic_DNA"/>
</dbReference>
<proteinExistence type="predicted"/>
<evidence type="ECO:0000313" key="2">
    <source>
        <dbReference type="Proteomes" id="UP000318878"/>
    </source>
</evidence>
<keyword evidence="2" id="KW-1185">Reference proteome</keyword>
<gene>
    <name evidence="1" type="ORF">Enr8_25830</name>
</gene>